<keyword evidence="9" id="KW-1185">Reference proteome</keyword>
<evidence type="ECO:0000256" key="3">
    <source>
        <dbReference type="ARBA" id="ARBA00022801"/>
    </source>
</evidence>
<feature type="domain" description="Peptidase metallopeptidase" evidence="7">
    <location>
        <begin position="407"/>
        <end position="574"/>
    </location>
</feature>
<dbReference type="GO" id="GO:0008237">
    <property type="term" value="F:metallopeptidase activity"/>
    <property type="evidence" value="ECO:0007669"/>
    <property type="project" value="UniProtKB-KW"/>
</dbReference>
<evidence type="ECO:0000256" key="4">
    <source>
        <dbReference type="ARBA" id="ARBA00022833"/>
    </source>
</evidence>
<dbReference type="InterPro" id="IPR001818">
    <property type="entry name" value="Pept_M10_metallopeptidase"/>
</dbReference>
<keyword evidence="5 8" id="KW-0482">Metalloprotease</keyword>
<organism evidence="8 9">
    <name type="scientific">Dyella jejuensis</name>
    <dbReference type="NCBI Taxonomy" id="1432009"/>
    <lineage>
        <taxon>Bacteria</taxon>
        <taxon>Pseudomonadati</taxon>
        <taxon>Pseudomonadota</taxon>
        <taxon>Gammaproteobacteria</taxon>
        <taxon>Lysobacterales</taxon>
        <taxon>Rhodanobacteraceae</taxon>
        <taxon>Dyella</taxon>
    </lineage>
</organism>
<dbReference type="InterPro" id="IPR021190">
    <property type="entry name" value="Pept_M10A"/>
</dbReference>
<evidence type="ECO:0000313" key="8">
    <source>
        <dbReference type="EMBL" id="MFK2900014.1"/>
    </source>
</evidence>
<gene>
    <name evidence="8" type="ORF">ISP15_06665</name>
</gene>
<evidence type="ECO:0000259" key="7">
    <source>
        <dbReference type="SMART" id="SM00235"/>
    </source>
</evidence>
<evidence type="ECO:0000313" key="9">
    <source>
        <dbReference type="Proteomes" id="UP001620461"/>
    </source>
</evidence>
<keyword evidence="2" id="KW-0479">Metal-binding</keyword>
<reference evidence="8 9" key="1">
    <citation type="submission" date="2020-10" db="EMBL/GenBank/DDBJ databases">
        <title>Phylogeny of dyella-like bacteria.</title>
        <authorList>
            <person name="Fu J."/>
        </authorList>
    </citation>
    <scope>NUCLEOTIDE SEQUENCE [LARGE SCALE GENOMIC DNA]</scope>
    <source>
        <strain evidence="8 9">JP1</strain>
    </source>
</reference>
<evidence type="ECO:0000256" key="5">
    <source>
        <dbReference type="ARBA" id="ARBA00023049"/>
    </source>
</evidence>
<sequence length="632" mass="62761">ALTLDGTGITLSGTKDTDELGDGSSVTETASGNTLDMDAGSTLDDTSGNGGDTINAGTDGTIQINNDGGTSYYDTINATNNAGTITLTGGSSADVDGSGNIVATKGGGDLTASGDAISYTGTSDGTESIIGGDNTITAGGESIALSGAGSTSGDIVDGNDVSINSSSSYVTLTGTSDTLSGSGNNVSLDAGSTTTLTSSNNTIDMQANASLIDSASSGNDTINAIDSDTIQISSGDDTIDVSDNASITVDSGAGVGIVGDGDTVTGDGSNAISVSGQGDVIDVSNATIDISSNDAVTVTGSNDTIVGGSTDSVLVTGTSDNVSATDSNVVFDGANTDDSVFGAGDTGGNWSEPDPDDTGDEGGYGGYSGGGDGYDGGGYGYGLTKWKGKKPTATQVAKAEQSDSVYEGAKWADQTITWSFANASGNFSDSITDTKEQQAIEQAFQAWAKASGLNFEEVQPGAKADIEVGFSDLNPASTSAIGLTTYTSQAGALTGVDVELEDPNQAPLDTNGKGALTYANTSATFEQVALHEIGHALGLADNDIAGSIMNAVLGTGNQTLSATDIADIQSLYGNTSTTAASSAYDAQVHQLVQAMGTFDAAGADTGDFNPQAEAYLYQEHMLASAHPSVHVA</sequence>
<evidence type="ECO:0000256" key="1">
    <source>
        <dbReference type="ARBA" id="ARBA00022670"/>
    </source>
</evidence>
<protein>
    <submittedName>
        <fullName evidence="8">Matrixin family metalloprotease</fullName>
    </submittedName>
</protein>
<dbReference type="EMBL" id="JADIKJ010000005">
    <property type="protein sequence ID" value="MFK2900014.1"/>
    <property type="molecule type" value="Genomic_DNA"/>
</dbReference>
<keyword evidence="1" id="KW-0645">Protease</keyword>
<dbReference type="SUPFAM" id="SSF55486">
    <property type="entry name" value="Metalloproteases ('zincins'), catalytic domain"/>
    <property type="match status" value="1"/>
</dbReference>
<dbReference type="PRINTS" id="PR00138">
    <property type="entry name" value="MATRIXIN"/>
</dbReference>
<evidence type="ECO:0000256" key="2">
    <source>
        <dbReference type="ARBA" id="ARBA00022723"/>
    </source>
</evidence>
<feature type="compositionally biased region" description="Polar residues" evidence="6">
    <location>
        <begin position="24"/>
        <end position="34"/>
    </location>
</feature>
<feature type="region of interest" description="Disordered" evidence="6">
    <location>
        <begin position="1"/>
        <end position="55"/>
    </location>
</feature>
<feature type="region of interest" description="Disordered" evidence="6">
    <location>
        <begin position="335"/>
        <end position="369"/>
    </location>
</feature>
<accession>A0ABW8JG92</accession>
<feature type="non-terminal residue" evidence="8">
    <location>
        <position position="1"/>
    </location>
</feature>
<dbReference type="Gene3D" id="3.40.390.10">
    <property type="entry name" value="Collagenase (Catalytic Domain)"/>
    <property type="match status" value="1"/>
</dbReference>
<dbReference type="PANTHER" id="PTHR10201:SF323">
    <property type="entry name" value="MATRIX METALLOPROTEINASE-21"/>
    <property type="match status" value="1"/>
</dbReference>
<dbReference type="Pfam" id="PF00413">
    <property type="entry name" value="Peptidase_M10"/>
    <property type="match status" value="1"/>
</dbReference>
<keyword evidence="3" id="KW-0378">Hydrolase</keyword>
<dbReference type="SMART" id="SM00235">
    <property type="entry name" value="ZnMc"/>
    <property type="match status" value="1"/>
</dbReference>
<dbReference type="InterPro" id="IPR024079">
    <property type="entry name" value="MetalloPept_cat_dom_sf"/>
</dbReference>
<dbReference type="PANTHER" id="PTHR10201">
    <property type="entry name" value="MATRIX METALLOPROTEINASE"/>
    <property type="match status" value="1"/>
</dbReference>
<name>A0ABW8JG92_9GAMM</name>
<dbReference type="RefSeq" id="WP_404546349.1">
    <property type="nucleotide sequence ID" value="NZ_JADIKJ010000005.1"/>
</dbReference>
<comment type="caution">
    <text evidence="8">The sequence shown here is derived from an EMBL/GenBank/DDBJ whole genome shotgun (WGS) entry which is preliminary data.</text>
</comment>
<dbReference type="InterPro" id="IPR006026">
    <property type="entry name" value="Peptidase_Metallo"/>
</dbReference>
<proteinExistence type="predicted"/>
<keyword evidence="4" id="KW-0862">Zinc</keyword>
<dbReference type="Proteomes" id="UP001620461">
    <property type="component" value="Unassembled WGS sequence"/>
</dbReference>
<evidence type="ECO:0000256" key="6">
    <source>
        <dbReference type="SAM" id="MobiDB-lite"/>
    </source>
</evidence>